<sequence>SGSNIVNVYVSLHGKDAKTCGTLSLPCRSIAQAVYRVGHGGNIYLDGRGTKKRPYGCRNGRNILIDRPGVYVNKTLTLRGLYSTPHVLCTDGFYFQKTNGEQLTFALVLSGIDFQQTPLNCNDCQRITIHNCSFHNASRALAIKIQNVTSFQLDLKGNSTFRNNSQCINVLLLNNTKGKSQDVTLNIKDAMFERNGLYWHGTGREVIIIRSVAKNGSSPVYIHIFFCRVESSYNEGPFLHLDVSNAITNETFVDVDLHHHGKRRGERNRRLYFSHARETKAKFISLTCHNNPNKQCLVVQSDWANIVIQDSTFYNQSVDSKKSGSCLSLAANINASLRIVNSNFHNNEAGAGGSIFANSRHGVLKVFLINVTFS</sequence>
<dbReference type="SUPFAM" id="SSF51126">
    <property type="entry name" value="Pectin lyase-like"/>
    <property type="match status" value="1"/>
</dbReference>
<protein>
    <submittedName>
        <fullName evidence="1">Uncharacterized protein</fullName>
    </submittedName>
</protein>
<feature type="non-terminal residue" evidence="1">
    <location>
        <position position="1"/>
    </location>
</feature>
<comment type="caution">
    <text evidence="1">The sequence shown here is derived from an EMBL/GenBank/DDBJ whole genome shotgun (WGS) entry which is preliminary data.</text>
</comment>
<organism evidence="1 2">
    <name type="scientific">Porites evermanni</name>
    <dbReference type="NCBI Taxonomy" id="104178"/>
    <lineage>
        <taxon>Eukaryota</taxon>
        <taxon>Metazoa</taxon>
        <taxon>Cnidaria</taxon>
        <taxon>Anthozoa</taxon>
        <taxon>Hexacorallia</taxon>
        <taxon>Scleractinia</taxon>
        <taxon>Fungiina</taxon>
        <taxon>Poritidae</taxon>
        <taxon>Porites</taxon>
    </lineage>
</organism>
<gene>
    <name evidence="1" type="ORF">PEVE_00021051</name>
</gene>
<name>A0ABN8M6T4_9CNID</name>
<evidence type="ECO:0000313" key="1">
    <source>
        <dbReference type="EMBL" id="CAH3023956.1"/>
    </source>
</evidence>
<dbReference type="InterPro" id="IPR011050">
    <property type="entry name" value="Pectin_lyase_fold/virulence"/>
</dbReference>
<keyword evidence="2" id="KW-1185">Reference proteome</keyword>
<proteinExistence type="predicted"/>
<accession>A0ABN8M6T4</accession>
<feature type="non-terminal residue" evidence="1">
    <location>
        <position position="374"/>
    </location>
</feature>
<reference evidence="1 2" key="1">
    <citation type="submission" date="2022-05" db="EMBL/GenBank/DDBJ databases">
        <authorList>
            <consortium name="Genoscope - CEA"/>
            <person name="William W."/>
        </authorList>
    </citation>
    <scope>NUCLEOTIDE SEQUENCE [LARGE SCALE GENOMIC DNA]</scope>
</reference>
<evidence type="ECO:0000313" key="2">
    <source>
        <dbReference type="Proteomes" id="UP001159427"/>
    </source>
</evidence>
<dbReference type="Proteomes" id="UP001159427">
    <property type="component" value="Unassembled WGS sequence"/>
</dbReference>
<dbReference type="EMBL" id="CALNXI010000282">
    <property type="protein sequence ID" value="CAH3023956.1"/>
    <property type="molecule type" value="Genomic_DNA"/>
</dbReference>